<dbReference type="PANTHER" id="PTHR38425">
    <property type="entry name" value="LONG CHRONOLOGICAL LIFESPAN PROTEIN 2"/>
    <property type="match status" value="1"/>
</dbReference>
<evidence type="ECO:0000313" key="5">
    <source>
        <dbReference type="Proteomes" id="UP000094455"/>
    </source>
</evidence>
<protein>
    <recommendedName>
        <fullName evidence="2">Long chronological lifespan protein 2</fullName>
    </recommendedName>
</protein>
<keyword evidence="3" id="KW-0732">Signal</keyword>
<evidence type="ECO:0000256" key="3">
    <source>
        <dbReference type="ARBA" id="ARBA00022729"/>
    </source>
</evidence>
<gene>
    <name evidence="4" type="ORF">PICMEDRAFT_36707</name>
</gene>
<sequence length="105" mass="11788">MAGLLILPASAFFDQFFAQQQRQQQQPQRSHEDEYLSKDCGKYLCPDTLACVSKPVDCPCPFPNSQQKCVFPPHPNNDHDDGSYICISKGSRDCKFVVDAYNGLV</sequence>
<dbReference type="GeneID" id="30179715"/>
<reference evidence="4 5" key="1">
    <citation type="journal article" date="2016" name="Proc. Natl. Acad. Sci. U.S.A.">
        <title>Comparative genomics of biotechnologically important yeasts.</title>
        <authorList>
            <person name="Riley R."/>
            <person name="Haridas S."/>
            <person name="Wolfe K.H."/>
            <person name="Lopes M.R."/>
            <person name="Hittinger C.T."/>
            <person name="Goeker M."/>
            <person name="Salamov A.A."/>
            <person name="Wisecaver J.H."/>
            <person name="Long T.M."/>
            <person name="Calvey C.H."/>
            <person name="Aerts A.L."/>
            <person name="Barry K.W."/>
            <person name="Choi C."/>
            <person name="Clum A."/>
            <person name="Coughlan A.Y."/>
            <person name="Deshpande S."/>
            <person name="Douglass A.P."/>
            <person name="Hanson S.J."/>
            <person name="Klenk H.-P."/>
            <person name="LaButti K.M."/>
            <person name="Lapidus A."/>
            <person name="Lindquist E.A."/>
            <person name="Lipzen A.M."/>
            <person name="Meier-Kolthoff J.P."/>
            <person name="Ohm R.A."/>
            <person name="Otillar R.P."/>
            <person name="Pangilinan J.L."/>
            <person name="Peng Y."/>
            <person name="Rokas A."/>
            <person name="Rosa C.A."/>
            <person name="Scheuner C."/>
            <person name="Sibirny A.A."/>
            <person name="Slot J.C."/>
            <person name="Stielow J.B."/>
            <person name="Sun H."/>
            <person name="Kurtzman C.P."/>
            <person name="Blackwell M."/>
            <person name="Grigoriev I.V."/>
            <person name="Jeffries T.W."/>
        </authorList>
    </citation>
    <scope>NUCLEOTIDE SEQUENCE [LARGE SCALE GENOMIC DNA]</scope>
    <source>
        <strain evidence="4 5">NRRL Y-2026</strain>
    </source>
</reference>
<comment type="similarity">
    <text evidence="1">Belongs to the LCL2 family.</text>
</comment>
<keyword evidence="5" id="KW-1185">Reference proteome</keyword>
<name>A0A1E3NFA7_9ASCO</name>
<proteinExistence type="inferred from homology"/>
<dbReference type="AlphaFoldDB" id="A0A1E3NFA7"/>
<dbReference type="OrthoDB" id="2234316at2759"/>
<dbReference type="Proteomes" id="UP000094455">
    <property type="component" value="Unassembled WGS sequence"/>
</dbReference>
<dbReference type="PANTHER" id="PTHR38425:SF1">
    <property type="entry name" value="LONG CHRONOLOGICAL LIFESPAN PROTEIN 2"/>
    <property type="match status" value="1"/>
</dbReference>
<evidence type="ECO:0000256" key="1">
    <source>
        <dbReference type="ARBA" id="ARBA00010545"/>
    </source>
</evidence>
<accession>A0A1E3NFA7</accession>
<dbReference type="EMBL" id="KV454006">
    <property type="protein sequence ID" value="ODQ44835.1"/>
    <property type="molecule type" value="Genomic_DNA"/>
</dbReference>
<dbReference type="GO" id="GO:0036503">
    <property type="term" value="P:ERAD pathway"/>
    <property type="evidence" value="ECO:0007669"/>
    <property type="project" value="TreeGrafter"/>
</dbReference>
<evidence type="ECO:0000256" key="2">
    <source>
        <dbReference type="ARBA" id="ARBA00018534"/>
    </source>
</evidence>
<organism evidence="4 5">
    <name type="scientific">Pichia membranifaciens NRRL Y-2026</name>
    <dbReference type="NCBI Taxonomy" id="763406"/>
    <lineage>
        <taxon>Eukaryota</taxon>
        <taxon>Fungi</taxon>
        <taxon>Dikarya</taxon>
        <taxon>Ascomycota</taxon>
        <taxon>Saccharomycotina</taxon>
        <taxon>Pichiomycetes</taxon>
        <taxon>Pichiales</taxon>
        <taxon>Pichiaceae</taxon>
        <taxon>Pichia</taxon>
    </lineage>
</organism>
<dbReference type="CDD" id="cd23996">
    <property type="entry name" value="LCL2-like"/>
    <property type="match status" value="1"/>
</dbReference>
<dbReference type="RefSeq" id="XP_019015948.1">
    <property type="nucleotide sequence ID" value="XM_019163028.1"/>
</dbReference>
<dbReference type="InterPro" id="IPR034543">
    <property type="entry name" value="LCL2"/>
</dbReference>
<evidence type="ECO:0000313" key="4">
    <source>
        <dbReference type="EMBL" id="ODQ44835.1"/>
    </source>
</evidence>